<evidence type="ECO:0000256" key="1">
    <source>
        <dbReference type="ARBA" id="ARBA00008131"/>
    </source>
</evidence>
<dbReference type="CDD" id="cd00408">
    <property type="entry name" value="DHDPS-like"/>
    <property type="match status" value="1"/>
</dbReference>
<keyword evidence="3" id="KW-0378">Hydrolase</keyword>
<dbReference type="GO" id="GO:0003935">
    <property type="term" value="F:GTP cyclohydrolase II activity"/>
    <property type="evidence" value="ECO:0007669"/>
    <property type="project" value="InterPro"/>
</dbReference>
<evidence type="ECO:0000256" key="2">
    <source>
        <dbReference type="ARBA" id="ARBA00022741"/>
    </source>
</evidence>
<dbReference type="InterPro" id="IPR036144">
    <property type="entry name" value="RibA-like_sf"/>
</dbReference>
<dbReference type="InterPro" id="IPR013785">
    <property type="entry name" value="Aldolase_TIM"/>
</dbReference>
<comment type="caution">
    <text evidence="7">The sequence shown here is derived from an EMBL/GenBank/DDBJ whole genome shotgun (WGS) entry which is preliminary data.</text>
</comment>
<evidence type="ECO:0008006" key="9">
    <source>
        <dbReference type="Google" id="ProtNLM"/>
    </source>
</evidence>
<dbReference type="VEuPathDB" id="FungiDB:EYZ11_000188"/>
<dbReference type="GeneID" id="54329155"/>
<dbReference type="GO" id="GO:0016829">
    <property type="term" value="F:lyase activity"/>
    <property type="evidence" value="ECO:0007669"/>
    <property type="project" value="InterPro"/>
</dbReference>
<dbReference type="PANTHER" id="PTHR47259">
    <property type="match status" value="1"/>
</dbReference>
<dbReference type="AlphaFoldDB" id="A0A5M9ML82"/>
<dbReference type="GO" id="GO:0009231">
    <property type="term" value="P:riboflavin biosynthetic process"/>
    <property type="evidence" value="ECO:0007669"/>
    <property type="project" value="InterPro"/>
</dbReference>
<name>A0A5M9ML82_9EURO</name>
<evidence type="ECO:0000313" key="7">
    <source>
        <dbReference type="EMBL" id="KAA8647752.1"/>
    </source>
</evidence>
<dbReference type="NCBIfam" id="NF005536">
    <property type="entry name" value="PRK07198.1"/>
    <property type="match status" value="1"/>
</dbReference>
<dbReference type="SUPFAM" id="SSF142695">
    <property type="entry name" value="RibA-like"/>
    <property type="match status" value="1"/>
</dbReference>
<dbReference type="Pfam" id="PF00925">
    <property type="entry name" value="GTP_cyclohydro2"/>
    <property type="match status" value="1"/>
</dbReference>
<dbReference type="InterPro" id="IPR032677">
    <property type="entry name" value="GTP_cyclohydro_II"/>
</dbReference>
<feature type="domain" description="GTP cyclohydrolase II" evidence="5">
    <location>
        <begin position="261"/>
        <end position="395"/>
    </location>
</feature>
<evidence type="ECO:0000259" key="5">
    <source>
        <dbReference type="Pfam" id="PF00925"/>
    </source>
</evidence>
<sequence length="745" mass="81056">MLETDVPSKAAESLTVQDKASTSSRYSTHIVLTTYPGQSGIDPIPLEWGAPDAKSRGPVVVSRSGPLLKRRNALGAHGGSYSIYNALAIASGDLDPDFRPDFRNSEPTFNFPQQPAWSDKTKIVSMDPYGHDIVNQFRDELNSGWDIRPTMAVTRANMKLAEVGEAVRDGHLEIDGSIVVDSSGEVRVTKVAVEPVWYLPGVADRFGVDEPTLRRALFEHTGGSYPELITRPDLKVFLPPIGGLTVYIFGPPERVSDENVRLALRIHDECNGSDVFQSDICTCRPYLAFGISEAIREAQNGGSGVVIYFRKEGRALGEVIKYLVYNARKRGGDTADKYFTRTENIAGVRDMRFQALMPDILHWLGIKKIDRMLSMSNMKYDAIVQTGIPIYERVPIPEDMIPSDSRVEIDAKINAGYFTTGKNYTMEELAEVRGRGWEKWEDVTTDEVDLASQKKYYQYLSTTGLTGLVILGTNSEAFLLTREERAQCISTARSAVGPNYPLMAGVGAHSTKQVLELISDAAHAGANYALVLPPAYFGKATTMSVVKRFFADIARQSPLPIVIYNFPGVCNGVDLDSETITSIVKQSAESNPGGVSNVVGVKLTCASVGKITRLGATFSRDEFAVYGGQSDFLIAGLSVGSAGCIAAFANVFPKTAARVYALYESGEVAEALELQRKAALAESPCKSGIASTKYAAAVFTAVAAGIDSAEEKLKPRTPYEEPSEGAKKMVREVMAEVAELERGFD</sequence>
<dbReference type="InterPro" id="IPR022163">
    <property type="entry name" value="GTP_CH_N"/>
</dbReference>
<dbReference type="EMBL" id="QUQM01000004">
    <property type="protein sequence ID" value="KAA8647752.1"/>
    <property type="molecule type" value="Genomic_DNA"/>
</dbReference>
<dbReference type="VEuPathDB" id="FungiDB:EYZ11_000169"/>
<evidence type="ECO:0000256" key="4">
    <source>
        <dbReference type="ARBA" id="ARBA00023134"/>
    </source>
</evidence>
<dbReference type="PRINTS" id="PR00146">
    <property type="entry name" value="DHPICSNTHASE"/>
</dbReference>
<dbReference type="CDD" id="cd00641">
    <property type="entry name" value="GTP_cyclohydro2"/>
    <property type="match status" value="1"/>
</dbReference>
<dbReference type="Proteomes" id="UP000324241">
    <property type="component" value="Unassembled WGS sequence"/>
</dbReference>
<dbReference type="RefSeq" id="XP_033427113.1">
    <property type="nucleotide sequence ID" value="XM_033571081.1"/>
</dbReference>
<dbReference type="Pfam" id="PF00701">
    <property type="entry name" value="DHDPS"/>
    <property type="match status" value="1"/>
</dbReference>
<proteinExistence type="inferred from homology"/>
<dbReference type="SUPFAM" id="SSF51569">
    <property type="entry name" value="Aldolase"/>
    <property type="match status" value="1"/>
</dbReference>
<comment type="similarity">
    <text evidence="1">Belongs to the GTP cyclohydrolase II family.</text>
</comment>
<organism evidence="7 8">
    <name type="scientific">Aspergillus tanneri</name>
    <dbReference type="NCBI Taxonomy" id="1220188"/>
    <lineage>
        <taxon>Eukaryota</taxon>
        <taxon>Fungi</taxon>
        <taxon>Dikarya</taxon>
        <taxon>Ascomycota</taxon>
        <taxon>Pezizomycotina</taxon>
        <taxon>Eurotiomycetes</taxon>
        <taxon>Eurotiomycetidae</taxon>
        <taxon>Eurotiales</taxon>
        <taxon>Aspergillaceae</taxon>
        <taxon>Aspergillus</taxon>
        <taxon>Aspergillus subgen. Circumdati</taxon>
    </lineage>
</organism>
<evidence type="ECO:0000256" key="3">
    <source>
        <dbReference type="ARBA" id="ARBA00022801"/>
    </source>
</evidence>
<dbReference type="Gene3D" id="3.40.50.10990">
    <property type="entry name" value="GTP cyclohydrolase II"/>
    <property type="match status" value="1"/>
</dbReference>
<dbReference type="InterPro" id="IPR000926">
    <property type="entry name" value="RibA"/>
</dbReference>
<reference evidence="7 8" key="1">
    <citation type="submission" date="2019-08" db="EMBL/GenBank/DDBJ databases">
        <title>The genome sequence of a newly discovered highly antifungal drug resistant Aspergillus species, Aspergillus tanneri NIH 1004.</title>
        <authorList>
            <person name="Mounaud S."/>
            <person name="Singh I."/>
            <person name="Joardar V."/>
            <person name="Pakala S."/>
            <person name="Pakala S."/>
            <person name="Venepally P."/>
            <person name="Chung J.K."/>
            <person name="Losada L."/>
            <person name="Nierman W.C."/>
        </authorList>
    </citation>
    <scope>NUCLEOTIDE SEQUENCE [LARGE SCALE GENOMIC DNA]</scope>
    <source>
        <strain evidence="7 8">NIH1004</strain>
    </source>
</reference>
<dbReference type="InterPro" id="IPR002220">
    <property type="entry name" value="DapA-like"/>
</dbReference>
<evidence type="ECO:0000313" key="8">
    <source>
        <dbReference type="Proteomes" id="UP000324241"/>
    </source>
</evidence>
<dbReference type="OrthoDB" id="57939at2759"/>
<gene>
    <name evidence="7" type="ORF">ATNIH1004_006453</name>
</gene>
<dbReference type="Gene3D" id="3.20.20.70">
    <property type="entry name" value="Aldolase class I"/>
    <property type="match status" value="1"/>
</dbReference>
<dbReference type="PANTHER" id="PTHR47259:SF2">
    <property type="entry name" value="URACIL-REGULATED PROTEIN 1"/>
    <property type="match status" value="1"/>
</dbReference>
<keyword evidence="2" id="KW-0547">Nucleotide-binding</keyword>
<keyword evidence="4" id="KW-0342">GTP-binding</keyword>
<feature type="domain" description="GTP cyclohydrolase N-terminal" evidence="6">
    <location>
        <begin position="29"/>
        <end position="220"/>
    </location>
</feature>
<dbReference type="GO" id="GO:0005525">
    <property type="term" value="F:GTP binding"/>
    <property type="evidence" value="ECO:0007669"/>
    <property type="project" value="UniProtKB-KW"/>
</dbReference>
<dbReference type="SMART" id="SM01130">
    <property type="entry name" value="DHDPS"/>
    <property type="match status" value="1"/>
</dbReference>
<dbReference type="Pfam" id="PF12471">
    <property type="entry name" value="GTP_CH_N"/>
    <property type="match status" value="1"/>
</dbReference>
<accession>A0A5M9ML82</accession>
<protein>
    <recommendedName>
        <fullName evidence="9">Uracil-regulated protein 1</fullName>
    </recommendedName>
</protein>
<evidence type="ECO:0000259" key="6">
    <source>
        <dbReference type="Pfam" id="PF12471"/>
    </source>
</evidence>